<dbReference type="InterPro" id="IPR000182">
    <property type="entry name" value="GNAT_dom"/>
</dbReference>
<evidence type="ECO:0000259" key="1">
    <source>
        <dbReference type="Pfam" id="PF13302"/>
    </source>
</evidence>
<dbReference type="InterPro" id="IPR016181">
    <property type="entry name" value="Acyl_CoA_acyltransferase"/>
</dbReference>
<evidence type="ECO:0000313" key="2">
    <source>
        <dbReference type="EMBL" id="OCF37015.1"/>
    </source>
</evidence>
<evidence type="ECO:0000313" key="3">
    <source>
        <dbReference type="Proteomes" id="UP000092666"/>
    </source>
</evidence>
<name>A0A1B9H168_9TREE</name>
<reference evidence="3" key="2">
    <citation type="submission" date="2013-12" db="EMBL/GenBank/DDBJ databases">
        <title>Evolution of pathogenesis and genome organization in the Tremellales.</title>
        <authorList>
            <person name="Cuomo C."/>
            <person name="Litvintseva A."/>
            <person name="Heitman J."/>
            <person name="Chen Y."/>
            <person name="Sun S."/>
            <person name="Springer D."/>
            <person name="Dromer F."/>
            <person name="Young S."/>
            <person name="Zeng Q."/>
            <person name="Chapman S."/>
            <person name="Gujja S."/>
            <person name="Saif S."/>
            <person name="Birren B."/>
        </authorList>
    </citation>
    <scope>NUCLEOTIDE SEQUENCE [LARGE SCALE GENOMIC DNA]</scope>
    <source>
        <strain evidence="3">BCC8398</strain>
    </source>
</reference>
<dbReference type="Gene3D" id="3.40.630.30">
    <property type="match status" value="1"/>
</dbReference>
<dbReference type="SUPFAM" id="SSF55729">
    <property type="entry name" value="Acyl-CoA N-acyltransferases (Nat)"/>
    <property type="match status" value="1"/>
</dbReference>
<dbReference type="AlphaFoldDB" id="A0A1B9H168"/>
<dbReference type="Proteomes" id="UP000092666">
    <property type="component" value="Unassembled WGS sequence"/>
</dbReference>
<dbReference type="Pfam" id="PF13302">
    <property type="entry name" value="Acetyltransf_3"/>
    <property type="match status" value="1"/>
</dbReference>
<proteinExistence type="predicted"/>
<protein>
    <recommendedName>
        <fullName evidence="1">N-acetyltransferase domain-containing protein</fullName>
    </recommendedName>
</protein>
<dbReference type="GO" id="GO:1990189">
    <property type="term" value="F:protein N-terminal-serine acetyltransferase activity"/>
    <property type="evidence" value="ECO:0007669"/>
    <property type="project" value="TreeGrafter"/>
</dbReference>
<reference evidence="2 3" key="1">
    <citation type="submission" date="2013-07" db="EMBL/GenBank/DDBJ databases">
        <title>The Genome Sequence of Cryptococcus heveanensis BCC8398.</title>
        <authorList>
            <consortium name="The Broad Institute Genome Sequencing Platform"/>
            <person name="Cuomo C."/>
            <person name="Litvintseva A."/>
            <person name="Chen Y."/>
            <person name="Heitman J."/>
            <person name="Sun S."/>
            <person name="Springer D."/>
            <person name="Dromer F."/>
            <person name="Young S.K."/>
            <person name="Zeng Q."/>
            <person name="Gargeya S."/>
            <person name="Fitzgerald M."/>
            <person name="Abouelleil A."/>
            <person name="Alvarado L."/>
            <person name="Berlin A.M."/>
            <person name="Chapman S.B."/>
            <person name="Dewar J."/>
            <person name="Goldberg J."/>
            <person name="Griggs A."/>
            <person name="Gujja S."/>
            <person name="Hansen M."/>
            <person name="Howarth C."/>
            <person name="Imamovic A."/>
            <person name="Larimer J."/>
            <person name="McCowan C."/>
            <person name="Murphy C."/>
            <person name="Pearson M."/>
            <person name="Priest M."/>
            <person name="Roberts A."/>
            <person name="Saif S."/>
            <person name="Shea T."/>
            <person name="Sykes S."/>
            <person name="Wortman J."/>
            <person name="Nusbaum C."/>
            <person name="Birren B."/>
        </authorList>
    </citation>
    <scope>NUCLEOTIDE SEQUENCE [LARGE SCALE GENOMIC DNA]</scope>
    <source>
        <strain evidence="2 3">BCC8398</strain>
    </source>
</reference>
<dbReference type="OrthoDB" id="41238at2759"/>
<sequence>MTYLNKHERAGPIPRDVHQHTPVEEYDFNYAFEVKDLRSDRVELRPVVPSLHAQIIFDAYSQDPQVLRWLGFAPFRDVGDVLVWLEGTHRLPVDQLLHTVWTEPLDLKPGEKVEPKDYVFAGIVGLIAANYGAMIAEPGYIMILSKFHRTHVQTHATGLLMHRIFDHPSQGGLGLRRCQWITTTLNLPSQNAAKRLGYTYEGVLRCMRVLPPGKEGAREGRQGVRNADHQVRDDWYSSVTWYEWEESVREHIDKLMARR</sequence>
<feature type="domain" description="N-acetyltransferase" evidence="1">
    <location>
        <begin position="41"/>
        <end position="199"/>
    </location>
</feature>
<gene>
    <name evidence="2" type="ORF">I316_00919</name>
</gene>
<dbReference type="EMBL" id="KI669493">
    <property type="protein sequence ID" value="OCF37015.1"/>
    <property type="molecule type" value="Genomic_DNA"/>
</dbReference>
<dbReference type="GO" id="GO:0008999">
    <property type="term" value="F:protein-N-terminal-alanine acetyltransferase activity"/>
    <property type="evidence" value="ECO:0007669"/>
    <property type="project" value="TreeGrafter"/>
</dbReference>
<dbReference type="PANTHER" id="PTHR43441">
    <property type="entry name" value="RIBOSOMAL-PROTEIN-SERINE ACETYLTRANSFERASE"/>
    <property type="match status" value="1"/>
</dbReference>
<accession>A0A1B9H168</accession>
<keyword evidence="3" id="KW-1185">Reference proteome</keyword>
<dbReference type="PANTHER" id="PTHR43441:SF5">
    <property type="entry name" value="FAMILY ACETYLTRANSFERASE, PUTATIVE-RELATED"/>
    <property type="match status" value="1"/>
</dbReference>
<dbReference type="InterPro" id="IPR051908">
    <property type="entry name" value="Ribosomal_N-acetyltransferase"/>
</dbReference>
<organism evidence="2 3">
    <name type="scientific">Kwoniella heveanensis BCC8398</name>
    <dbReference type="NCBI Taxonomy" id="1296120"/>
    <lineage>
        <taxon>Eukaryota</taxon>
        <taxon>Fungi</taxon>
        <taxon>Dikarya</taxon>
        <taxon>Basidiomycota</taxon>
        <taxon>Agaricomycotina</taxon>
        <taxon>Tremellomycetes</taxon>
        <taxon>Tremellales</taxon>
        <taxon>Cryptococcaceae</taxon>
        <taxon>Kwoniella</taxon>
    </lineage>
</organism>